<feature type="transmembrane region" description="Helical" evidence="1">
    <location>
        <begin position="188"/>
        <end position="212"/>
    </location>
</feature>
<proteinExistence type="predicted"/>
<name>A0A1A9ZTH4_GLOPL</name>
<evidence type="ECO:0000256" key="1">
    <source>
        <dbReference type="SAM" id="Phobius"/>
    </source>
</evidence>
<dbReference type="AlphaFoldDB" id="A0A1A9ZTH4"/>
<feature type="transmembrane region" description="Helical" evidence="1">
    <location>
        <begin position="146"/>
        <end position="168"/>
    </location>
</feature>
<reference evidence="3" key="1">
    <citation type="submission" date="2014-03" db="EMBL/GenBank/DDBJ databases">
        <authorList>
            <person name="Aksoy S."/>
            <person name="Warren W."/>
            <person name="Wilson R.K."/>
        </authorList>
    </citation>
    <scope>NUCLEOTIDE SEQUENCE [LARGE SCALE GENOMIC DNA]</scope>
    <source>
        <strain evidence="3">IAEA</strain>
    </source>
</reference>
<keyword evidence="1" id="KW-0812">Transmembrane</keyword>
<protein>
    <submittedName>
        <fullName evidence="2">Uncharacterized protein</fullName>
    </submittedName>
</protein>
<sequence>MKSICTSSSNSNLHSVEILAILLANSCIERKGPDNSSVHFMVSADFSSHTKHESNATVCGVVKSLKTPLNIISVTNSSSAELSSQATRPLNSITSAAVQYSMRRKTRLRIGNNPPWCIPIPRRSNGSTFSTCGNCLSSSDRTSKALLKTSSTSFFSSAVCYYTCFYTFYGSAQITLSRRLTTSAGNSILIAVFMAKEFASLLFYWITFLPLLECLHYRWIRFSSGTSLNSFITTHEPKDFNDTIFYKIDFEMPNFEENSLVRGTYLTCENTRQVRINKSNRYNLI</sequence>
<keyword evidence="1" id="KW-1133">Transmembrane helix</keyword>
<keyword evidence="1" id="KW-0472">Membrane</keyword>
<evidence type="ECO:0000313" key="2">
    <source>
        <dbReference type="EnsemblMetazoa" id="GPAI024405-PA"/>
    </source>
</evidence>
<organism evidence="2 3">
    <name type="scientific">Glossina pallidipes</name>
    <name type="common">Tsetse fly</name>
    <dbReference type="NCBI Taxonomy" id="7398"/>
    <lineage>
        <taxon>Eukaryota</taxon>
        <taxon>Metazoa</taxon>
        <taxon>Ecdysozoa</taxon>
        <taxon>Arthropoda</taxon>
        <taxon>Hexapoda</taxon>
        <taxon>Insecta</taxon>
        <taxon>Pterygota</taxon>
        <taxon>Neoptera</taxon>
        <taxon>Endopterygota</taxon>
        <taxon>Diptera</taxon>
        <taxon>Brachycera</taxon>
        <taxon>Muscomorpha</taxon>
        <taxon>Hippoboscoidea</taxon>
        <taxon>Glossinidae</taxon>
        <taxon>Glossina</taxon>
    </lineage>
</organism>
<accession>A0A1A9ZTH4</accession>
<evidence type="ECO:0000313" key="3">
    <source>
        <dbReference type="Proteomes" id="UP000092445"/>
    </source>
</evidence>
<dbReference type="VEuPathDB" id="VectorBase:GPAI024405"/>
<dbReference type="EnsemblMetazoa" id="GPAI024405-RA">
    <property type="protein sequence ID" value="GPAI024405-PA"/>
    <property type="gene ID" value="GPAI024405"/>
</dbReference>
<dbReference type="Proteomes" id="UP000092445">
    <property type="component" value="Unassembled WGS sequence"/>
</dbReference>
<reference evidence="2" key="2">
    <citation type="submission" date="2020-05" db="UniProtKB">
        <authorList>
            <consortium name="EnsemblMetazoa"/>
        </authorList>
    </citation>
    <scope>IDENTIFICATION</scope>
    <source>
        <strain evidence="2">IAEA</strain>
    </source>
</reference>
<keyword evidence="3" id="KW-1185">Reference proteome</keyword>